<protein>
    <submittedName>
        <fullName evidence="2">Uncharacterized protein</fullName>
    </submittedName>
</protein>
<dbReference type="Proteomes" id="UP000324517">
    <property type="component" value="Unassembled WGS sequence"/>
</dbReference>
<gene>
    <name evidence="2" type="ORF">FZC75_17615</name>
</gene>
<sequence length="383" mass="44315">MKQSNDFQSLNQKITMSDKEQERVQEHMNFRMNASPEVRKTSTPRKYYVALASAAMIFMLILIPAIINNPEKSSDSVVPADEIPPERLEEMLIHYNNYEILHIEEVDSGAVVFFTYHNRKEKNIEMVSAMFISKTKYGWEDPTEGGEHAIIDQTDISHEFISPINENSPFPLVFGKIISSEISEVLLRKVDTKQDIKTEKIVSKSGERYWFTFTDIKPDEMFEIHGLTRDGQIIYSIDTLFAFGNSPVLEEVNPEAANFELTAEELDVYQQLKTGFNQQLLLDLSPISIAKLFVQATNDEEWELQYELYTDREDVRRIDKEEYFREMVFPDKDVLFGIQDGTFHDDGDGYGHISYTNIYGQKWGFQMVQEKDGSWAVAFVPLQ</sequence>
<name>A0A5D4T587_9BACI</name>
<feature type="transmembrane region" description="Helical" evidence="1">
    <location>
        <begin position="47"/>
        <end position="67"/>
    </location>
</feature>
<keyword evidence="1" id="KW-0472">Membrane</keyword>
<keyword evidence="1" id="KW-1133">Transmembrane helix</keyword>
<dbReference type="EMBL" id="VTET01000009">
    <property type="protein sequence ID" value="TYS69366.1"/>
    <property type="molecule type" value="Genomic_DNA"/>
</dbReference>
<dbReference type="OrthoDB" id="2990745at2"/>
<dbReference type="RefSeq" id="WP_148980216.1">
    <property type="nucleotide sequence ID" value="NZ_JBNILM010000008.1"/>
</dbReference>
<proteinExistence type="predicted"/>
<evidence type="ECO:0000313" key="2">
    <source>
        <dbReference type="EMBL" id="TYS69366.1"/>
    </source>
</evidence>
<dbReference type="AlphaFoldDB" id="A0A5D4T587"/>
<accession>A0A5D4T587</accession>
<keyword evidence="1" id="KW-0812">Transmembrane</keyword>
<comment type="caution">
    <text evidence="2">The sequence shown here is derived from an EMBL/GenBank/DDBJ whole genome shotgun (WGS) entry which is preliminary data.</text>
</comment>
<organism evidence="2 3">
    <name type="scientific">Sutcliffiella horikoshii</name>
    <dbReference type="NCBI Taxonomy" id="79883"/>
    <lineage>
        <taxon>Bacteria</taxon>
        <taxon>Bacillati</taxon>
        <taxon>Bacillota</taxon>
        <taxon>Bacilli</taxon>
        <taxon>Bacillales</taxon>
        <taxon>Bacillaceae</taxon>
        <taxon>Sutcliffiella</taxon>
    </lineage>
</organism>
<reference evidence="2 3" key="1">
    <citation type="submission" date="2019-08" db="EMBL/GenBank/DDBJ databases">
        <title>Bacillus genomes from the desert of Cuatro Cienegas, Coahuila.</title>
        <authorList>
            <person name="Olmedo-Alvarez G."/>
        </authorList>
    </citation>
    <scope>NUCLEOTIDE SEQUENCE [LARGE SCALE GENOMIC DNA]</scope>
    <source>
        <strain evidence="2 3">CH98b_3T</strain>
    </source>
</reference>
<evidence type="ECO:0000256" key="1">
    <source>
        <dbReference type="SAM" id="Phobius"/>
    </source>
</evidence>
<evidence type="ECO:0000313" key="3">
    <source>
        <dbReference type="Proteomes" id="UP000324517"/>
    </source>
</evidence>